<evidence type="ECO:0000259" key="2">
    <source>
        <dbReference type="Pfam" id="PF26404"/>
    </source>
</evidence>
<protein>
    <recommendedName>
        <fullName evidence="2">Domain of unknown function domain-containing protein</fullName>
    </recommendedName>
</protein>
<reference evidence="4 6" key="3">
    <citation type="submission" date="2024-06" db="EMBL/GenBank/DDBJ databases">
        <title>Halorubrum miltondacostae sp. nov., a potential PHA producer isolated from an inland solar saltern in Rio Maior, Portugal.</title>
        <authorList>
            <person name="Albuquerque L."/>
            <person name="Viver T."/>
            <person name="Barroso C."/>
            <person name="Claudino R."/>
            <person name="Galvan M."/>
            <person name="Simoes G."/>
            <person name="Lobo Da Cunha A."/>
            <person name="Egas C."/>
        </authorList>
    </citation>
    <scope>NUCLEOTIDE SEQUENCE [LARGE SCALE GENOMIC DNA]</scope>
    <source>
        <strain evidence="4 6">DSM 18646</strain>
    </source>
</reference>
<reference evidence="3" key="1">
    <citation type="journal article" date="2014" name="Int. J. Syst. Evol. Microbiol.">
        <title>Complete genome sequence of Corynebacterium casei LMG S-19264T (=DSM 44701T), isolated from a smear-ripened cheese.</title>
        <authorList>
            <consortium name="US DOE Joint Genome Institute (JGI-PGF)"/>
            <person name="Walter F."/>
            <person name="Albersmeier A."/>
            <person name="Kalinowski J."/>
            <person name="Ruckert C."/>
        </authorList>
    </citation>
    <scope>NUCLEOTIDE SEQUENCE</scope>
    <source>
        <strain evidence="3">JCM 14265</strain>
    </source>
</reference>
<comment type="caution">
    <text evidence="3">The sequence shown here is derived from an EMBL/GenBank/DDBJ whole genome shotgun (WGS) entry which is preliminary data.</text>
</comment>
<feature type="region of interest" description="Disordered" evidence="1">
    <location>
        <begin position="201"/>
        <end position="225"/>
    </location>
</feature>
<evidence type="ECO:0000313" key="5">
    <source>
        <dbReference type="Proteomes" id="UP001501425"/>
    </source>
</evidence>
<dbReference type="Proteomes" id="UP001567571">
    <property type="component" value="Unassembled WGS sequence"/>
</dbReference>
<dbReference type="Pfam" id="PF26404">
    <property type="entry name" value="DUF8102"/>
    <property type="match status" value="1"/>
</dbReference>
<dbReference type="Proteomes" id="UP001501425">
    <property type="component" value="Unassembled WGS sequence"/>
</dbReference>
<keyword evidence="6" id="KW-1185">Reference proteome</keyword>
<dbReference type="EMBL" id="JBEDNW010000001">
    <property type="protein sequence ID" value="MEZ3166108.1"/>
    <property type="molecule type" value="Genomic_DNA"/>
</dbReference>
<accession>A0AAV3SNH2</accession>
<name>A0AAV3SNH2_9EURY</name>
<organism evidence="3 5">
    <name type="scientific">Halorubrum ejinorense</name>
    <dbReference type="NCBI Taxonomy" id="425309"/>
    <lineage>
        <taxon>Archaea</taxon>
        <taxon>Methanobacteriati</taxon>
        <taxon>Methanobacteriota</taxon>
        <taxon>Stenosarchaea group</taxon>
        <taxon>Halobacteria</taxon>
        <taxon>Halobacteriales</taxon>
        <taxon>Haloferacaceae</taxon>
        <taxon>Halorubrum</taxon>
    </lineage>
</organism>
<proteinExistence type="predicted"/>
<feature type="domain" description="Domain of unknown function" evidence="2">
    <location>
        <begin position="38"/>
        <end position="203"/>
    </location>
</feature>
<dbReference type="EMBL" id="BAAADQ010000001">
    <property type="protein sequence ID" value="GAA0530854.1"/>
    <property type="molecule type" value="Genomic_DNA"/>
</dbReference>
<dbReference type="InterPro" id="IPR058415">
    <property type="entry name" value="DUF8102"/>
</dbReference>
<gene>
    <name evidence="4" type="ORF">ABNG02_02060</name>
    <name evidence="3" type="ORF">GCM10008994_01790</name>
</gene>
<dbReference type="RefSeq" id="WP_343775685.1">
    <property type="nucleotide sequence ID" value="NZ_BAAADQ010000001.1"/>
</dbReference>
<evidence type="ECO:0000313" key="4">
    <source>
        <dbReference type="EMBL" id="MEZ3166108.1"/>
    </source>
</evidence>
<dbReference type="AlphaFoldDB" id="A0AAV3SNH2"/>
<evidence type="ECO:0000313" key="3">
    <source>
        <dbReference type="EMBL" id="GAA0530854.1"/>
    </source>
</evidence>
<sequence>MSNGDQNKGRELFTGVEEANDDFPSESLLDPVDRPRGILSPTDREYLCGLKDYSHDQTVLNRRQAIRERTIEGIRDFNLLWLLLEQTEWEKVMEAFDTEELNTAFSSILAFMYIGINQDTGRMGEILERGLYLGANYDMSGRWSGRANTVDVDIDIEYEPNVDQLYKRIQEGEGGQLTPSEIGALVKAGKLDPADLEELENTDEEFPGVYAGGAVESTQDEDTGS</sequence>
<reference evidence="3" key="2">
    <citation type="submission" date="2023-12" db="EMBL/GenBank/DDBJ databases">
        <authorList>
            <person name="Sun Q."/>
            <person name="Inoue M."/>
        </authorList>
    </citation>
    <scope>NUCLEOTIDE SEQUENCE</scope>
    <source>
        <strain evidence="3">JCM 14265</strain>
    </source>
</reference>
<feature type="region of interest" description="Disordered" evidence="1">
    <location>
        <begin position="1"/>
        <end position="27"/>
    </location>
</feature>
<evidence type="ECO:0000313" key="6">
    <source>
        <dbReference type="Proteomes" id="UP001567571"/>
    </source>
</evidence>
<evidence type="ECO:0000256" key="1">
    <source>
        <dbReference type="SAM" id="MobiDB-lite"/>
    </source>
</evidence>